<evidence type="ECO:0000313" key="3">
    <source>
        <dbReference type="Proteomes" id="UP001221757"/>
    </source>
</evidence>
<dbReference type="Proteomes" id="UP001221757">
    <property type="component" value="Unassembled WGS sequence"/>
</dbReference>
<feature type="region of interest" description="Disordered" evidence="1">
    <location>
        <begin position="127"/>
        <end position="146"/>
    </location>
</feature>
<comment type="caution">
    <text evidence="2">The sequence shown here is derived from an EMBL/GenBank/DDBJ whole genome shotgun (WGS) entry which is preliminary data.</text>
</comment>
<evidence type="ECO:0000313" key="2">
    <source>
        <dbReference type="EMBL" id="KAJ7693026.1"/>
    </source>
</evidence>
<evidence type="ECO:0000256" key="1">
    <source>
        <dbReference type="SAM" id="MobiDB-lite"/>
    </source>
</evidence>
<reference evidence="2" key="1">
    <citation type="submission" date="2023-03" db="EMBL/GenBank/DDBJ databases">
        <title>Massive genome expansion in bonnet fungi (Mycena s.s.) driven by repeated elements and novel gene families across ecological guilds.</title>
        <authorList>
            <consortium name="Lawrence Berkeley National Laboratory"/>
            <person name="Harder C.B."/>
            <person name="Miyauchi S."/>
            <person name="Viragh M."/>
            <person name="Kuo A."/>
            <person name="Thoen E."/>
            <person name="Andreopoulos B."/>
            <person name="Lu D."/>
            <person name="Skrede I."/>
            <person name="Drula E."/>
            <person name="Henrissat B."/>
            <person name="Morin E."/>
            <person name="Kohler A."/>
            <person name="Barry K."/>
            <person name="LaButti K."/>
            <person name="Morin E."/>
            <person name="Salamov A."/>
            <person name="Lipzen A."/>
            <person name="Mereny Z."/>
            <person name="Hegedus B."/>
            <person name="Baldrian P."/>
            <person name="Stursova M."/>
            <person name="Weitz H."/>
            <person name="Taylor A."/>
            <person name="Grigoriev I.V."/>
            <person name="Nagy L.G."/>
            <person name="Martin F."/>
            <person name="Kauserud H."/>
        </authorList>
    </citation>
    <scope>NUCLEOTIDE SEQUENCE</scope>
    <source>
        <strain evidence="2">CBHHK067</strain>
    </source>
</reference>
<dbReference type="AlphaFoldDB" id="A0AAD7GG35"/>
<name>A0AAD7GG35_MYCRO</name>
<accession>A0AAD7GG35</accession>
<dbReference type="EMBL" id="JARKIE010000048">
    <property type="protein sequence ID" value="KAJ7693026.1"/>
    <property type="molecule type" value="Genomic_DNA"/>
</dbReference>
<protein>
    <submittedName>
        <fullName evidence="2">Uncharacterized protein</fullName>
    </submittedName>
</protein>
<organism evidence="2 3">
    <name type="scientific">Mycena rosella</name>
    <name type="common">Pink bonnet</name>
    <name type="synonym">Agaricus rosellus</name>
    <dbReference type="NCBI Taxonomy" id="1033263"/>
    <lineage>
        <taxon>Eukaryota</taxon>
        <taxon>Fungi</taxon>
        <taxon>Dikarya</taxon>
        <taxon>Basidiomycota</taxon>
        <taxon>Agaricomycotina</taxon>
        <taxon>Agaricomycetes</taxon>
        <taxon>Agaricomycetidae</taxon>
        <taxon>Agaricales</taxon>
        <taxon>Marasmiineae</taxon>
        <taxon>Mycenaceae</taxon>
        <taxon>Mycena</taxon>
    </lineage>
</organism>
<gene>
    <name evidence="2" type="ORF">B0H17DRAFT_1200092</name>
</gene>
<proteinExistence type="predicted"/>
<keyword evidence="3" id="KW-1185">Reference proteome</keyword>
<sequence>MSLAGFPTGVTSCQPLFFPSAIASAYCEGFPSCRNAHTSGEPPNRALGWSIQLHRFRLRRLTASRTRFGHIDSASLQVTSRICARNHILLMIATRESVYALDVSTLLDTPPKSRLFLHIKRPPPHFVPARRTSYDGNSPENDYASASLEDHAPSHARVEWSVRRIETIALAPPKRAGMGGGSRGREARARSANMPRVVAGWTLGS</sequence>